<gene>
    <name evidence="1" type="ORF">Nkreftii_002978</name>
</gene>
<dbReference type="Proteomes" id="UP000593737">
    <property type="component" value="Chromosome"/>
</dbReference>
<dbReference type="SUPFAM" id="SSF53448">
    <property type="entry name" value="Nucleotide-diphospho-sugar transferases"/>
    <property type="match status" value="1"/>
</dbReference>
<name>A0A7S8J0L1_9BACT</name>
<organism evidence="1 2">
    <name type="scientific">Candidatus Nitrospira kreftii</name>
    <dbReference type="NCBI Taxonomy" id="2652173"/>
    <lineage>
        <taxon>Bacteria</taxon>
        <taxon>Pseudomonadati</taxon>
        <taxon>Nitrospirota</taxon>
        <taxon>Nitrospiria</taxon>
        <taxon>Nitrospirales</taxon>
        <taxon>Nitrospiraceae</taxon>
        <taxon>Nitrospira</taxon>
    </lineage>
</organism>
<dbReference type="AlphaFoldDB" id="A0A7S8J0L1"/>
<protein>
    <recommendedName>
        <fullName evidence="3">Glycosyl transferase, family 2</fullName>
    </recommendedName>
</protein>
<evidence type="ECO:0008006" key="3">
    <source>
        <dbReference type="Google" id="ProtNLM"/>
    </source>
</evidence>
<dbReference type="KEGG" id="nkf:Nkreftii_002978"/>
<reference evidence="1 2" key="1">
    <citation type="journal article" date="2020" name="ISME J.">
        <title>Enrichment and physiological characterization of a novel comammox Nitrospira indicates ammonium inhibition of complete nitrification.</title>
        <authorList>
            <person name="Sakoula D."/>
            <person name="Koch H."/>
            <person name="Frank J."/>
            <person name="Jetten M.S.M."/>
            <person name="van Kessel M.A.H.J."/>
            <person name="Lucker S."/>
        </authorList>
    </citation>
    <scope>NUCLEOTIDE SEQUENCE [LARGE SCALE GENOMIC DNA]</scope>
    <source>
        <strain evidence="1">Comreactor17</strain>
    </source>
</reference>
<dbReference type="EMBL" id="CP047423">
    <property type="protein sequence ID" value="QPD05204.1"/>
    <property type="molecule type" value="Genomic_DNA"/>
</dbReference>
<accession>A0A7S8J0L1</accession>
<evidence type="ECO:0000313" key="2">
    <source>
        <dbReference type="Proteomes" id="UP000593737"/>
    </source>
</evidence>
<proteinExistence type="predicted"/>
<evidence type="ECO:0000313" key="1">
    <source>
        <dbReference type="EMBL" id="QPD05204.1"/>
    </source>
</evidence>
<dbReference type="InterPro" id="IPR029044">
    <property type="entry name" value="Nucleotide-diphossugar_trans"/>
</dbReference>
<sequence>MEDSFLPESVRTRLEEAEQADIVIGLLTFNDKVTAPTLVRAMIEGCARSFPQQRILVVNCDAGSQDGTAQAIEQSIGESSRLWTIHHPILASSYKLVSESGVPGRESAVRILATLTDKLNASACLVVDGNVKSVDEHWPELLLDPIISKGVDCVLPWFLRNRYDGTLTNTLLAPLIAALYGKRIPYHLGGAYAFSANMIRSAVLPQPWDQEIAHLGIDGWVMTLAVAESLQICRAGLGPRLQQAKPIGELSALVAQSVGCLFYLMERYQEKWETVKNSATVPTIGPLMGLGAASGSINVERMINGFRQGLRDLLPVWQIILPGETFQQVLELGVEDTDRFRFPPSLWVQVVYDFALAYHDRLLHREHLLKALTPLYLGYTASLVLTTREQPVKRVEEELERLAVEYETMKPYLIQRWRWSDE</sequence>
<dbReference type="Gene3D" id="3.90.550.10">
    <property type="entry name" value="Spore Coat Polysaccharide Biosynthesis Protein SpsA, Chain A"/>
    <property type="match status" value="1"/>
</dbReference>